<comment type="caution">
    <text evidence="2">The sequence shown here is derived from an EMBL/GenBank/DDBJ whole genome shotgun (WGS) entry which is preliminary data.</text>
</comment>
<gene>
    <name evidence="2" type="ORF">GCM10010307_46010</name>
</gene>
<dbReference type="RefSeq" id="WP_344392480.1">
    <property type="nucleotide sequence ID" value="NZ_BAAASJ010000044.1"/>
</dbReference>
<dbReference type="Gene3D" id="3.40.50.1110">
    <property type="entry name" value="SGNH hydrolase"/>
    <property type="match status" value="1"/>
</dbReference>
<accession>A0ABP6DFT5</accession>
<evidence type="ECO:0000313" key="2">
    <source>
        <dbReference type="EMBL" id="GAA2642805.1"/>
    </source>
</evidence>
<evidence type="ECO:0000313" key="3">
    <source>
        <dbReference type="Proteomes" id="UP001500151"/>
    </source>
</evidence>
<dbReference type="EMBL" id="BAAASJ010000044">
    <property type="protein sequence ID" value="GAA2642805.1"/>
    <property type="molecule type" value="Genomic_DNA"/>
</dbReference>
<name>A0ABP6DFT5_9ACTN</name>
<feature type="region of interest" description="Disordered" evidence="1">
    <location>
        <begin position="345"/>
        <end position="364"/>
    </location>
</feature>
<organism evidence="2 3">
    <name type="scientific">Streptomyces vastus</name>
    <dbReference type="NCBI Taxonomy" id="285451"/>
    <lineage>
        <taxon>Bacteria</taxon>
        <taxon>Bacillati</taxon>
        <taxon>Actinomycetota</taxon>
        <taxon>Actinomycetes</taxon>
        <taxon>Kitasatosporales</taxon>
        <taxon>Streptomycetaceae</taxon>
        <taxon>Streptomyces</taxon>
    </lineage>
</organism>
<dbReference type="Proteomes" id="UP001500151">
    <property type="component" value="Unassembled WGS sequence"/>
</dbReference>
<evidence type="ECO:0008006" key="4">
    <source>
        <dbReference type="Google" id="ProtNLM"/>
    </source>
</evidence>
<proteinExistence type="predicted"/>
<protein>
    <recommendedName>
        <fullName evidence="4">N-acetyltransferase domain-containing protein</fullName>
    </recommendedName>
</protein>
<dbReference type="InterPro" id="IPR036514">
    <property type="entry name" value="SGNH_hydro_sf"/>
</dbReference>
<reference evidence="3" key="1">
    <citation type="journal article" date="2019" name="Int. J. Syst. Evol. Microbiol.">
        <title>The Global Catalogue of Microorganisms (GCM) 10K type strain sequencing project: providing services to taxonomists for standard genome sequencing and annotation.</title>
        <authorList>
            <consortium name="The Broad Institute Genomics Platform"/>
            <consortium name="The Broad Institute Genome Sequencing Center for Infectious Disease"/>
            <person name="Wu L."/>
            <person name="Ma J."/>
        </authorList>
    </citation>
    <scope>NUCLEOTIDE SEQUENCE [LARGE SCALE GENOMIC DNA]</scope>
    <source>
        <strain evidence="3">JCM 4524</strain>
    </source>
</reference>
<sequence>MPSTAERDAPAAQAAAVRTRRRSLPVAPAALTVGLLASYTIDPIEPYLYVALADADLVPEIVVGPYNQIMPECLDDRGQLARLDPDVLVVAPRWEEMPDGEEEGELLRVADAALAATDRRGTCLVFVLPALPQSRGGVADAGRPDGVAAAATAARQRLRDRLAGHSHVLVADAEEAVRDVGALRAHHPALYAFARIPYTEEVFWRLGLGVARLLRARFGGVPRAMVLGGDLVTQAYAEVLRDPLLRLGEAGMRLAVTAPEDRDTFLEALTGDWAALAPYLVGEWTAGVGTEPLRAVTGGLGPSLLLTADPALAGAAEAVDGLEPVLLGSAPESWPAELQEAGVFDRPLGGRPGSDGAALPAPSGESARTLSLEDFVAGLDVSVTFDEPGEAVHPEASELLVRAKDFVLGPVPEGFEPARFAGGGDRLLLTADVRDRFGDYGLGAVAALEFSAGVCRVEVFSVSCPVMGRGVEPLVLEEIVKITGRRGCDAVELVLTPTGRNGVALEFAAEAQERTWEDGGGRTVTVQAVQR</sequence>
<evidence type="ECO:0000256" key="1">
    <source>
        <dbReference type="SAM" id="MobiDB-lite"/>
    </source>
</evidence>
<keyword evidence="3" id="KW-1185">Reference proteome</keyword>